<accession>A0A0N4WCB0</accession>
<dbReference type="AlphaFoldDB" id="A0A0N4WCB0"/>
<protein>
    <submittedName>
        <fullName evidence="3">Ig-like domain-containing protein</fullName>
    </submittedName>
</protein>
<gene>
    <name evidence="1" type="ORF">HPLM_LOCUS8131</name>
</gene>
<evidence type="ECO:0000313" key="2">
    <source>
        <dbReference type="Proteomes" id="UP000268014"/>
    </source>
</evidence>
<organism evidence="3">
    <name type="scientific">Haemonchus placei</name>
    <name type="common">Barber's pole worm</name>
    <dbReference type="NCBI Taxonomy" id="6290"/>
    <lineage>
        <taxon>Eukaryota</taxon>
        <taxon>Metazoa</taxon>
        <taxon>Ecdysozoa</taxon>
        <taxon>Nematoda</taxon>
        <taxon>Chromadorea</taxon>
        <taxon>Rhabditida</taxon>
        <taxon>Rhabditina</taxon>
        <taxon>Rhabditomorpha</taxon>
        <taxon>Strongyloidea</taxon>
        <taxon>Trichostrongylidae</taxon>
        <taxon>Haemonchus</taxon>
    </lineage>
</organism>
<proteinExistence type="predicted"/>
<name>A0A0N4WCB0_HAEPC</name>
<reference evidence="3" key="1">
    <citation type="submission" date="2017-02" db="UniProtKB">
        <authorList>
            <consortium name="WormBaseParasite"/>
        </authorList>
    </citation>
    <scope>IDENTIFICATION</scope>
</reference>
<dbReference type="WBParaSite" id="HPLM_0000813901-mRNA-1">
    <property type="protein sequence ID" value="HPLM_0000813901-mRNA-1"/>
    <property type="gene ID" value="HPLM_0000813901"/>
</dbReference>
<evidence type="ECO:0000313" key="3">
    <source>
        <dbReference type="WBParaSite" id="HPLM_0000813901-mRNA-1"/>
    </source>
</evidence>
<evidence type="ECO:0000313" key="1">
    <source>
        <dbReference type="EMBL" id="VDO33963.1"/>
    </source>
</evidence>
<reference evidence="1 2" key="2">
    <citation type="submission" date="2018-11" db="EMBL/GenBank/DDBJ databases">
        <authorList>
            <consortium name="Pathogen Informatics"/>
        </authorList>
    </citation>
    <scope>NUCLEOTIDE SEQUENCE [LARGE SCALE GENOMIC DNA]</scope>
    <source>
        <strain evidence="1 2">MHpl1</strain>
    </source>
</reference>
<dbReference type="STRING" id="6290.A0A0N4WCB0"/>
<dbReference type="OrthoDB" id="5863332at2759"/>
<keyword evidence="2" id="KW-1185">Reference proteome</keyword>
<dbReference type="Proteomes" id="UP000268014">
    <property type="component" value="Unassembled WGS sequence"/>
</dbReference>
<dbReference type="EMBL" id="UZAF01016792">
    <property type="protein sequence ID" value="VDO33963.1"/>
    <property type="molecule type" value="Genomic_DNA"/>
</dbReference>
<sequence length="173" mass="19596">MTSLSHGESRDGSRTRWFLNGAVISGAEAGVELSQNNRHLTLMVPDALDNDRNEHELECKVDAASGVLFDQKSLKIRIVEEPILKPSQAEKLSPLGSRLAIPCSPRKLSVVPLRIQWYFNGSEVLLLCFTRSFFVIIKSMCLYFDGCKILFRQLRDCVFQSERYNTCLDSTFC</sequence>